<sequence length="739" mass="79718">MANKEKNVVLNFKMDGQVQYAETLKEINAVMNTAAKEYKNHISAMDKDAKATDKLAAEKKKLEIQMEAAQKRTGMLRAQYEEMSKSSKTTTGQLTQMYGKLLDAEKAEKALEKSMERVNEGLSEQAQETREAEGALKELKQESGRMEAENKKLVSSFKLQTEELSDNATEAEKVELAHKQLKSQLNLSERAVRNMEQQLRQTKKIYGENSTEVFKMESRLDEARTTMTKFKRSLKEVEEGSEKARKSIKELGGGMQALAGAAPAAAIGGLVTGMQEYNEVLARLKTNASTSGRDLKVVEDAFTRITAITGEPDSAGETLANLLASGFDDSQLATVIDEINGAYIRFSDTLKTEGIADGIQETLAAGEAVGPFAELLERSGVDLESFNGTLASMISIGEGSNYILKTLSKEGFSEVYNKYQELNPEVQRNAEANAELQRNLADLGVILTPLVSQVAEFTTKIIEWANENPELTAGIATGAAAIGGLIAVLMIAAPIVTSMTTLAGFLGVGIGAIAVPVALVIAGIAGLIAIGVLLYKNWDDIKRAAGILKTYVVNKIAELTASGVRKFNELRDKAGQAMDRAKEKVVSPIEDARDRVERIVKSIIGFFSNMKLSIPKIKLPRLPQPKITGSFSLTPPSVPTIKWNAKGAIFTRPTIFGQYGGQLQGGGEAGPEAAIPLNEETLGAIGKGILEASGGAGGTVEVHVYLDTEELNTKMAPGMSRKLNQNNKIKARSQGVVMA</sequence>
<evidence type="ECO:0000256" key="3">
    <source>
        <dbReference type="SAM" id="MobiDB-lite"/>
    </source>
</evidence>
<feature type="transmembrane region" description="Helical" evidence="4">
    <location>
        <begin position="502"/>
        <end position="535"/>
    </location>
</feature>
<comment type="caution">
    <text evidence="5">The sequence shown here is derived from an EMBL/GenBank/DDBJ whole genome shotgun (WGS) entry which is preliminary data.</text>
</comment>
<dbReference type="PANTHER" id="PTHR32083">
    <property type="entry name" value="CILIA AND FLAGELLA-ASSOCIATED PROTEIN 58-RELATED"/>
    <property type="match status" value="1"/>
</dbReference>
<evidence type="ECO:0000313" key="6">
    <source>
        <dbReference type="Proteomes" id="UP000322267"/>
    </source>
</evidence>
<evidence type="ECO:0000256" key="4">
    <source>
        <dbReference type="SAM" id="Phobius"/>
    </source>
</evidence>
<name>A0A5D4NL31_9BACI</name>
<gene>
    <name evidence="5" type="ORF">FZC78_19130</name>
</gene>
<organism evidence="5 6">
    <name type="scientific">Rossellomorea vietnamensis</name>
    <dbReference type="NCBI Taxonomy" id="218284"/>
    <lineage>
        <taxon>Bacteria</taxon>
        <taxon>Bacillati</taxon>
        <taxon>Bacillota</taxon>
        <taxon>Bacilli</taxon>
        <taxon>Bacillales</taxon>
        <taxon>Bacillaceae</taxon>
        <taxon>Rossellomorea</taxon>
    </lineage>
</organism>
<dbReference type="OrthoDB" id="1779742at2"/>
<feature type="region of interest" description="Disordered" evidence="3">
    <location>
        <begin position="122"/>
        <end position="147"/>
    </location>
</feature>
<keyword evidence="4" id="KW-1133">Transmembrane helix</keyword>
<keyword evidence="4" id="KW-0472">Membrane</keyword>
<evidence type="ECO:0000256" key="2">
    <source>
        <dbReference type="SAM" id="Coils"/>
    </source>
</evidence>
<proteinExistence type="predicted"/>
<feature type="coiled-coil region" evidence="2">
    <location>
        <begin position="52"/>
        <end position="79"/>
    </location>
</feature>
<protein>
    <recommendedName>
        <fullName evidence="7">Phage tail tape measure protein</fullName>
    </recommendedName>
</protein>
<evidence type="ECO:0008006" key="7">
    <source>
        <dbReference type="Google" id="ProtNLM"/>
    </source>
</evidence>
<keyword evidence="4" id="KW-0812">Transmembrane</keyword>
<feature type="transmembrane region" description="Helical" evidence="4">
    <location>
        <begin position="471"/>
        <end position="496"/>
    </location>
</feature>
<dbReference type="PANTHER" id="PTHR32083:SF48">
    <property type="entry name" value="TRANS-GOLGI NETWORK-LOCALIZED SYP41-INTERACTING PROTEIN 1"/>
    <property type="match status" value="1"/>
</dbReference>
<dbReference type="Proteomes" id="UP000322267">
    <property type="component" value="Unassembled WGS sequence"/>
</dbReference>
<dbReference type="EMBL" id="VTEI01000014">
    <property type="protein sequence ID" value="TYS14271.1"/>
    <property type="molecule type" value="Genomic_DNA"/>
</dbReference>
<dbReference type="SUPFAM" id="SSF57997">
    <property type="entry name" value="Tropomyosin"/>
    <property type="match status" value="1"/>
</dbReference>
<keyword evidence="1 2" id="KW-0175">Coiled coil</keyword>
<evidence type="ECO:0000313" key="5">
    <source>
        <dbReference type="EMBL" id="TYS14271.1"/>
    </source>
</evidence>
<feature type="compositionally biased region" description="Basic and acidic residues" evidence="3">
    <location>
        <begin position="127"/>
        <end position="147"/>
    </location>
</feature>
<reference evidence="5 6" key="1">
    <citation type="submission" date="2019-08" db="EMBL/GenBank/DDBJ databases">
        <title>Bacillus genomes from the desert of Cuatro Cienegas, Coahuila.</title>
        <authorList>
            <person name="Olmedo-Alvarez G."/>
        </authorList>
    </citation>
    <scope>NUCLEOTIDE SEQUENCE [LARGE SCALE GENOMIC DNA]</scope>
    <source>
        <strain evidence="5 6">CH34_1T</strain>
    </source>
</reference>
<evidence type="ECO:0000256" key="1">
    <source>
        <dbReference type="ARBA" id="ARBA00023054"/>
    </source>
</evidence>
<dbReference type="GO" id="GO:0005856">
    <property type="term" value="C:cytoskeleton"/>
    <property type="evidence" value="ECO:0007669"/>
    <property type="project" value="TreeGrafter"/>
</dbReference>
<accession>A0A5D4NL31</accession>
<dbReference type="AlphaFoldDB" id="A0A5D4NL31"/>